<feature type="transmembrane region" description="Helical" evidence="9">
    <location>
        <begin position="87"/>
        <end position="114"/>
    </location>
</feature>
<dbReference type="EMBL" id="LHXO01000024">
    <property type="protein sequence ID" value="KXA95140.1"/>
    <property type="molecule type" value="Genomic_DNA"/>
</dbReference>
<evidence type="ECO:0000256" key="8">
    <source>
        <dbReference type="ARBA" id="ARBA00023136"/>
    </source>
</evidence>
<comment type="caution">
    <text evidence="11">The sequence shown here is derived from an EMBL/GenBank/DDBJ whole genome shotgun (WGS) entry which is preliminary data.</text>
</comment>
<dbReference type="SUPFAM" id="SSF161093">
    <property type="entry name" value="MgtE membrane domain-like"/>
    <property type="match status" value="1"/>
</dbReference>
<dbReference type="PANTHER" id="PTHR16228">
    <property type="entry name" value="DIVALENT CATION TRANSPORTER SOLUTE CARRIER FAMILY 41"/>
    <property type="match status" value="1"/>
</dbReference>
<keyword evidence="5" id="KW-0460">Magnesium</keyword>
<dbReference type="PANTHER" id="PTHR16228:SF7">
    <property type="entry name" value="SLC41A_MGTE INTEGRAL MEMBRANE DOMAIN-CONTAINING PROTEIN"/>
    <property type="match status" value="1"/>
</dbReference>
<dbReference type="Proteomes" id="UP000070284">
    <property type="component" value="Unassembled WGS sequence"/>
</dbReference>
<sequence>MSVYSFRKIISDSYRVLLAGVSIGLAAGYLLNVLQDIYAARTVAIILAMVPPINGIGGNIGSILGARLSSALHLGTISPELRGQGVLGVNLTASTLLGLVVYTFTGGLFFASSLFTGSTFLESLRIFVIFLGAGVILVGVVTFTSLTSAFFSYRRGTDPDNVVIPIVTTVVDVTGVASLLIMVTIIGV</sequence>
<evidence type="ECO:0000256" key="4">
    <source>
        <dbReference type="ARBA" id="ARBA00022692"/>
    </source>
</evidence>
<evidence type="ECO:0000259" key="10">
    <source>
        <dbReference type="Pfam" id="PF01769"/>
    </source>
</evidence>
<comment type="similarity">
    <text evidence="2">Belongs to the SLC41A transporter family.</text>
</comment>
<dbReference type="InterPro" id="IPR045349">
    <property type="entry name" value="SLC41A1-3"/>
</dbReference>
<evidence type="ECO:0000256" key="3">
    <source>
        <dbReference type="ARBA" id="ARBA00022448"/>
    </source>
</evidence>
<dbReference type="InterPro" id="IPR006667">
    <property type="entry name" value="SLC41_membr_dom"/>
</dbReference>
<evidence type="ECO:0000313" key="11">
    <source>
        <dbReference type="EMBL" id="KXA95140.1"/>
    </source>
</evidence>
<keyword evidence="12" id="KW-1185">Reference proteome</keyword>
<evidence type="ECO:0000256" key="2">
    <source>
        <dbReference type="ARBA" id="ARBA00009749"/>
    </source>
</evidence>
<name>A0A133ULZ4_9EURY</name>
<keyword evidence="4 9" id="KW-0812">Transmembrane</keyword>
<comment type="subcellular location">
    <subcellularLocation>
        <location evidence="1">Membrane</location>
        <topology evidence="1">Multi-pass membrane protein</topology>
    </subcellularLocation>
</comment>
<dbReference type="Gene3D" id="1.10.357.20">
    <property type="entry name" value="SLC41 divalent cation transporters, integral membrane domain"/>
    <property type="match status" value="1"/>
</dbReference>
<feature type="transmembrane region" description="Helical" evidence="9">
    <location>
        <begin position="126"/>
        <end position="151"/>
    </location>
</feature>
<evidence type="ECO:0000313" key="12">
    <source>
        <dbReference type="Proteomes" id="UP000070284"/>
    </source>
</evidence>
<dbReference type="AlphaFoldDB" id="A0A133ULZ4"/>
<gene>
    <name evidence="11" type="ORF">AKJ65_02445</name>
</gene>
<evidence type="ECO:0000256" key="7">
    <source>
        <dbReference type="ARBA" id="ARBA00023065"/>
    </source>
</evidence>
<feature type="transmembrane region" description="Helical" evidence="9">
    <location>
        <begin position="12"/>
        <end position="31"/>
    </location>
</feature>
<accession>A0A133ULZ4</accession>
<dbReference type="Pfam" id="PF01769">
    <property type="entry name" value="MgtE"/>
    <property type="match status" value="1"/>
</dbReference>
<keyword evidence="3" id="KW-0813">Transport</keyword>
<reference evidence="11 12" key="1">
    <citation type="journal article" date="2016" name="Sci. Rep.">
        <title>Metabolic traits of an uncultured archaeal lineage -MSBL1- from brine pools of the Red Sea.</title>
        <authorList>
            <person name="Mwirichia R."/>
            <person name="Alam I."/>
            <person name="Rashid M."/>
            <person name="Vinu M."/>
            <person name="Ba-Alawi W."/>
            <person name="Anthony Kamau A."/>
            <person name="Kamanda Ngugi D."/>
            <person name="Goker M."/>
            <person name="Klenk H.P."/>
            <person name="Bajic V."/>
            <person name="Stingl U."/>
        </authorList>
    </citation>
    <scope>NUCLEOTIDE SEQUENCE [LARGE SCALE GENOMIC DNA]</scope>
    <source>
        <strain evidence="11">SCGC-AAA259E19</strain>
    </source>
</reference>
<evidence type="ECO:0000256" key="1">
    <source>
        <dbReference type="ARBA" id="ARBA00004141"/>
    </source>
</evidence>
<keyword evidence="8 9" id="KW-0472">Membrane</keyword>
<organism evidence="11 12">
    <name type="scientific">candidate division MSBL1 archaeon SCGC-AAA259E19</name>
    <dbReference type="NCBI Taxonomy" id="1698264"/>
    <lineage>
        <taxon>Archaea</taxon>
        <taxon>Methanobacteriati</taxon>
        <taxon>Methanobacteriota</taxon>
        <taxon>candidate division MSBL1</taxon>
    </lineage>
</organism>
<protein>
    <recommendedName>
        <fullName evidence="10">SLC41A/MgtE integral membrane domain-containing protein</fullName>
    </recommendedName>
</protein>
<dbReference type="InterPro" id="IPR036739">
    <property type="entry name" value="SLC41_membr_dom_sf"/>
</dbReference>
<proteinExistence type="inferred from homology"/>
<dbReference type="GO" id="GO:0016020">
    <property type="term" value="C:membrane"/>
    <property type="evidence" value="ECO:0007669"/>
    <property type="project" value="UniProtKB-SubCell"/>
</dbReference>
<feature type="transmembrane region" description="Helical" evidence="9">
    <location>
        <begin position="163"/>
        <end position="186"/>
    </location>
</feature>
<feature type="domain" description="SLC41A/MgtE integral membrane" evidence="10">
    <location>
        <begin position="50"/>
        <end position="181"/>
    </location>
</feature>
<evidence type="ECO:0000256" key="6">
    <source>
        <dbReference type="ARBA" id="ARBA00022989"/>
    </source>
</evidence>
<keyword evidence="6 9" id="KW-1133">Transmembrane helix</keyword>
<evidence type="ECO:0000256" key="9">
    <source>
        <dbReference type="SAM" id="Phobius"/>
    </source>
</evidence>
<keyword evidence="7" id="KW-0406">Ion transport</keyword>
<evidence type="ECO:0000256" key="5">
    <source>
        <dbReference type="ARBA" id="ARBA00022842"/>
    </source>
</evidence>
<feature type="transmembrane region" description="Helical" evidence="9">
    <location>
        <begin position="43"/>
        <end position="66"/>
    </location>
</feature>
<dbReference type="GO" id="GO:0008324">
    <property type="term" value="F:monoatomic cation transmembrane transporter activity"/>
    <property type="evidence" value="ECO:0007669"/>
    <property type="project" value="InterPro"/>
</dbReference>